<dbReference type="Gene3D" id="3.30.2310.10">
    <property type="entry name" value="YaeB-like"/>
    <property type="match status" value="1"/>
</dbReference>
<feature type="domain" description="TsaA-like" evidence="3">
    <location>
        <begin position="1"/>
        <end position="143"/>
    </location>
</feature>
<comment type="caution">
    <text evidence="4">The sequence shown here is derived from an EMBL/GenBank/DDBJ whole genome shotgun (WGS) entry which is preliminary data.</text>
</comment>
<organism evidence="4 5">
    <name type="scientific">Hominiventricola filiformis</name>
    <dbReference type="NCBI Taxonomy" id="2885352"/>
    <lineage>
        <taxon>Bacteria</taxon>
        <taxon>Bacillati</taxon>
        <taxon>Bacillota</taxon>
        <taxon>Clostridia</taxon>
        <taxon>Lachnospirales</taxon>
        <taxon>Lachnospiraceae</taxon>
        <taxon>Hominiventricola</taxon>
    </lineage>
</organism>
<dbReference type="InterPro" id="IPR023370">
    <property type="entry name" value="TrmO-like_N"/>
</dbReference>
<dbReference type="CDD" id="cd09281">
    <property type="entry name" value="UPF0066"/>
    <property type="match status" value="1"/>
</dbReference>
<dbReference type="PROSITE" id="PS51668">
    <property type="entry name" value="TSAA_2"/>
    <property type="match status" value="1"/>
</dbReference>
<evidence type="ECO:0000256" key="1">
    <source>
        <dbReference type="ARBA" id="ARBA00022691"/>
    </source>
</evidence>
<dbReference type="PANTHER" id="PTHR12818:SF0">
    <property type="entry name" value="TRNA (ADENINE(37)-N6)-METHYLTRANSFERASE"/>
    <property type="match status" value="1"/>
</dbReference>
<evidence type="ECO:0000313" key="4">
    <source>
        <dbReference type="EMBL" id="MCC2127270.1"/>
    </source>
</evidence>
<keyword evidence="5" id="KW-1185">Reference proteome</keyword>
<evidence type="ECO:0000313" key="5">
    <source>
        <dbReference type="Proteomes" id="UP001198220"/>
    </source>
</evidence>
<evidence type="ECO:0000256" key="2">
    <source>
        <dbReference type="ARBA" id="ARBA00033753"/>
    </source>
</evidence>
<gene>
    <name evidence="4" type="primary">tsaA</name>
    <name evidence="4" type="ORF">LKD36_13945</name>
</gene>
<dbReference type="Proteomes" id="UP001198220">
    <property type="component" value="Unassembled WGS sequence"/>
</dbReference>
<dbReference type="AlphaFoldDB" id="A0AAE3ABB7"/>
<dbReference type="PROSITE" id="PS01318">
    <property type="entry name" value="TSAA_1"/>
    <property type="match status" value="1"/>
</dbReference>
<name>A0AAE3ABB7_9FIRM</name>
<dbReference type="InterPro" id="IPR040372">
    <property type="entry name" value="YaeB-like"/>
</dbReference>
<dbReference type="Pfam" id="PF18389">
    <property type="entry name" value="TrmO_C"/>
    <property type="match status" value="1"/>
</dbReference>
<dbReference type="InterPro" id="IPR036413">
    <property type="entry name" value="YaeB-like_sf"/>
</dbReference>
<keyword evidence="1" id="KW-0949">S-adenosyl-L-methionine</keyword>
<dbReference type="Pfam" id="PF01980">
    <property type="entry name" value="TrmO_N"/>
    <property type="match status" value="1"/>
</dbReference>
<dbReference type="SUPFAM" id="SSF118196">
    <property type="entry name" value="YaeB-like"/>
    <property type="match status" value="1"/>
</dbReference>
<dbReference type="InterPro" id="IPR036414">
    <property type="entry name" value="YaeB_N_sf"/>
</dbReference>
<sequence length="227" mass="26096">MKIIAHIHTDFPDKFGIPRQSGLVKGLTGQIVFEPEYRNPEIVKGIDEFTHIWLLWKFSESRKEHWSATVKPPRLGGKVRKGVFATRSPFRPNDIGLSCVRLIKVEMDEKRGPVLTVEGADLMDKTPIYDIKPYIPLSDCHPEASEGYTKETRVHELEVHFPEELLRVYPEEKREAVIGVLAQDPRPAYVQDPERLYGVSFAGYDVKFKVENDILTVQNVEKIQKKE</sequence>
<protein>
    <submittedName>
        <fullName evidence="4">tRNA (N6-threonylcarbamoyladenosine(37)-N6)-methyltransferase TrmO</fullName>
    </submittedName>
</protein>
<evidence type="ECO:0000259" key="3">
    <source>
        <dbReference type="PROSITE" id="PS51668"/>
    </source>
</evidence>
<dbReference type="InterPro" id="IPR023368">
    <property type="entry name" value="UPF0066_cons_site"/>
</dbReference>
<dbReference type="InterPro" id="IPR041369">
    <property type="entry name" value="TrmO_C"/>
</dbReference>
<dbReference type="EMBL" id="JAJEPS010000017">
    <property type="protein sequence ID" value="MCC2127270.1"/>
    <property type="molecule type" value="Genomic_DNA"/>
</dbReference>
<accession>A0AAE3ABB7</accession>
<comment type="similarity">
    <text evidence="2">Belongs to the tRNA methyltransferase O family.</text>
</comment>
<dbReference type="Gene3D" id="2.40.30.70">
    <property type="entry name" value="YaeB-like"/>
    <property type="match status" value="1"/>
</dbReference>
<reference evidence="4 5" key="1">
    <citation type="submission" date="2021-10" db="EMBL/GenBank/DDBJ databases">
        <title>Anaerobic single-cell dispensing facilitates the cultivation of human gut bacteria.</title>
        <authorList>
            <person name="Afrizal A."/>
        </authorList>
    </citation>
    <scope>NUCLEOTIDE SEQUENCE [LARGE SCALE GENOMIC DNA]</scope>
    <source>
        <strain evidence="4 5">CLA-AA-H276</strain>
    </source>
</reference>
<dbReference type="RefSeq" id="WP_118771193.1">
    <property type="nucleotide sequence ID" value="NZ_JAJEPS010000017.1"/>
</dbReference>
<dbReference type="PANTHER" id="PTHR12818">
    <property type="entry name" value="TRNA (ADENINE(37)-N6)-METHYLTRANSFERASE"/>
    <property type="match status" value="1"/>
</dbReference>
<proteinExistence type="inferred from homology"/>
<dbReference type="NCBIfam" id="TIGR00104">
    <property type="entry name" value="tRNA_TsaA"/>
    <property type="match status" value="1"/>
</dbReference>